<dbReference type="InterPro" id="IPR001839">
    <property type="entry name" value="TGF-b_C"/>
</dbReference>
<dbReference type="InterPro" id="IPR015615">
    <property type="entry name" value="TGF-beta-rel"/>
</dbReference>
<evidence type="ECO:0000256" key="3">
    <source>
        <dbReference type="ARBA" id="ARBA00022525"/>
    </source>
</evidence>
<dbReference type="InterPro" id="IPR029034">
    <property type="entry name" value="Cystine-knot_cytokine"/>
</dbReference>
<name>A0AAV5SGE1_9BILA</name>
<feature type="non-terminal residue" evidence="6">
    <location>
        <position position="1"/>
    </location>
</feature>
<dbReference type="GO" id="GO:0005615">
    <property type="term" value="C:extracellular space"/>
    <property type="evidence" value="ECO:0007669"/>
    <property type="project" value="TreeGrafter"/>
</dbReference>
<evidence type="ECO:0000256" key="2">
    <source>
        <dbReference type="ARBA" id="ARBA00006656"/>
    </source>
</evidence>
<dbReference type="AlphaFoldDB" id="A0AAV5SGE1"/>
<dbReference type="PANTHER" id="PTHR11848">
    <property type="entry name" value="TGF-BETA FAMILY"/>
    <property type="match status" value="1"/>
</dbReference>
<keyword evidence="7" id="KW-1185">Reference proteome</keyword>
<dbReference type="EMBL" id="BTSX01000001">
    <property type="protein sequence ID" value="GMS81707.1"/>
    <property type="molecule type" value="Genomic_DNA"/>
</dbReference>
<dbReference type="PROSITE" id="PS51362">
    <property type="entry name" value="TGF_BETA_2"/>
    <property type="match status" value="1"/>
</dbReference>
<dbReference type="GO" id="GO:0005125">
    <property type="term" value="F:cytokine activity"/>
    <property type="evidence" value="ECO:0007669"/>
    <property type="project" value="TreeGrafter"/>
</dbReference>
<evidence type="ECO:0000313" key="7">
    <source>
        <dbReference type="Proteomes" id="UP001432027"/>
    </source>
</evidence>
<accession>A0AAV5SGE1</accession>
<keyword evidence="4" id="KW-0339">Growth factor</keyword>
<dbReference type="PANTHER" id="PTHR11848:SF309">
    <property type="entry name" value="INHIBIN BETA CHAIN"/>
    <property type="match status" value="1"/>
</dbReference>
<dbReference type="CDD" id="cd08698">
    <property type="entry name" value="TGF_beta_SF"/>
    <property type="match status" value="1"/>
</dbReference>
<evidence type="ECO:0000256" key="4">
    <source>
        <dbReference type="RuleBase" id="RU000354"/>
    </source>
</evidence>
<evidence type="ECO:0000313" key="6">
    <source>
        <dbReference type="EMBL" id="GMS81707.1"/>
    </source>
</evidence>
<feature type="domain" description="TGF-beta family profile" evidence="5">
    <location>
        <begin position="139"/>
        <end position="255"/>
    </location>
</feature>
<gene>
    <name evidence="6" type="ORF">PENTCL1PPCAC_3882</name>
</gene>
<reference evidence="6" key="1">
    <citation type="submission" date="2023-10" db="EMBL/GenBank/DDBJ databases">
        <title>Genome assembly of Pristionchus species.</title>
        <authorList>
            <person name="Yoshida K."/>
            <person name="Sommer R.J."/>
        </authorList>
    </citation>
    <scope>NUCLEOTIDE SEQUENCE</scope>
    <source>
        <strain evidence="6">RS0144</strain>
    </source>
</reference>
<proteinExistence type="inferred from homology"/>
<dbReference type="Gene3D" id="2.10.90.10">
    <property type="entry name" value="Cystine-knot cytokines"/>
    <property type="match status" value="1"/>
</dbReference>
<dbReference type="Proteomes" id="UP001432027">
    <property type="component" value="Unassembled WGS sequence"/>
</dbReference>
<dbReference type="GO" id="GO:0008083">
    <property type="term" value="F:growth factor activity"/>
    <property type="evidence" value="ECO:0007669"/>
    <property type="project" value="UniProtKB-KW"/>
</dbReference>
<comment type="subcellular location">
    <subcellularLocation>
        <location evidence="1">Secreted</location>
    </subcellularLocation>
</comment>
<dbReference type="Pfam" id="PF00019">
    <property type="entry name" value="TGF_beta"/>
    <property type="match status" value="1"/>
</dbReference>
<comment type="caution">
    <text evidence="6">The sequence shown here is derived from an EMBL/GenBank/DDBJ whole genome shotgun (WGS) entry which is preliminary data.</text>
</comment>
<keyword evidence="3" id="KW-0964">Secreted</keyword>
<sequence>LGHTRGFNVSGVVAFEFGTKVKSSRIEGAKLVFYLRAAQDPSARFAHLRVRDEMGAVIASDILTVLNAPTKMYSVPLDHDVLQRVIQSHARNNIIFLEVSVKGAASHDELLLLPGRQGHRLHMGVLLELKFASSKLASRRRRSVFTTGQKTHRGCDDDETTCCPHVQSFSWEQLGFSHIIAPLRFHSVVCRGSCEDFQHTGFKHTYNRQMVNTGMKKQCCHPVQYESQAIIWSDDDGNVVVRTIDNFYSTRCSCD</sequence>
<organism evidence="6 7">
    <name type="scientific">Pristionchus entomophagus</name>
    <dbReference type="NCBI Taxonomy" id="358040"/>
    <lineage>
        <taxon>Eukaryota</taxon>
        <taxon>Metazoa</taxon>
        <taxon>Ecdysozoa</taxon>
        <taxon>Nematoda</taxon>
        <taxon>Chromadorea</taxon>
        <taxon>Rhabditida</taxon>
        <taxon>Rhabditina</taxon>
        <taxon>Diplogasteromorpha</taxon>
        <taxon>Diplogasteroidea</taxon>
        <taxon>Neodiplogasteridae</taxon>
        <taxon>Pristionchus</taxon>
    </lineage>
</organism>
<comment type="similarity">
    <text evidence="2 4">Belongs to the TGF-beta family.</text>
</comment>
<dbReference type="SUPFAM" id="SSF57501">
    <property type="entry name" value="Cystine-knot cytokines"/>
    <property type="match status" value="1"/>
</dbReference>
<dbReference type="SMART" id="SM00204">
    <property type="entry name" value="TGFB"/>
    <property type="match status" value="1"/>
</dbReference>
<evidence type="ECO:0000259" key="5">
    <source>
        <dbReference type="PROSITE" id="PS51362"/>
    </source>
</evidence>
<evidence type="ECO:0000256" key="1">
    <source>
        <dbReference type="ARBA" id="ARBA00004613"/>
    </source>
</evidence>
<protein>
    <recommendedName>
        <fullName evidence="5">TGF-beta family profile domain-containing protein</fullName>
    </recommendedName>
</protein>